<name>A0ACA9NS75_9GLOM</name>
<proteinExistence type="predicted"/>
<keyword evidence="2" id="KW-1185">Reference proteome</keyword>
<evidence type="ECO:0000313" key="1">
    <source>
        <dbReference type="EMBL" id="CAG8672591.1"/>
    </source>
</evidence>
<gene>
    <name evidence="1" type="ORF">ACOLOM_LOCUS9014</name>
</gene>
<organism evidence="1 2">
    <name type="scientific">Acaulospora colombiana</name>
    <dbReference type="NCBI Taxonomy" id="27376"/>
    <lineage>
        <taxon>Eukaryota</taxon>
        <taxon>Fungi</taxon>
        <taxon>Fungi incertae sedis</taxon>
        <taxon>Mucoromycota</taxon>
        <taxon>Glomeromycotina</taxon>
        <taxon>Glomeromycetes</taxon>
        <taxon>Diversisporales</taxon>
        <taxon>Acaulosporaceae</taxon>
        <taxon>Acaulospora</taxon>
    </lineage>
</organism>
<accession>A0ACA9NS75</accession>
<dbReference type="Proteomes" id="UP000789525">
    <property type="component" value="Unassembled WGS sequence"/>
</dbReference>
<reference evidence="1" key="1">
    <citation type="submission" date="2021-06" db="EMBL/GenBank/DDBJ databases">
        <authorList>
            <person name="Kallberg Y."/>
            <person name="Tangrot J."/>
            <person name="Rosling A."/>
        </authorList>
    </citation>
    <scope>NUCLEOTIDE SEQUENCE</scope>
    <source>
        <strain evidence="1">CL356</strain>
    </source>
</reference>
<protein>
    <submittedName>
        <fullName evidence="1">4283_t:CDS:1</fullName>
    </submittedName>
</protein>
<comment type="caution">
    <text evidence="1">The sequence shown here is derived from an EMBL/GenBank/DDBJ whole genome shotgun (WGS) entry which is preliminary data.</text>
</comment>
<dbReference type="EMBL" id="CAJVPT010024900">
    <property type="protein sequence ID" value="CAG8672591.1"/>
    <property type="molecule type" value="Genomic_DNA"/>
</dbReference>
<sequence length="400" mass="43953">MHREANIQLANSQDPLHLDPAQGSRTDELQASLWALLKVVGQQLTSLYLPWANSTYELHSDIWDLCPNLEHLYTAMKLTRPPPFEHPIHTLCIASSRNYMYLRERPFPDWINLRIIRTDVRWDRSESLIYSMAWVKTCAERNIRLEDATGESYDEFIERTGKIQDKSEGEKSSTYSEQAANAGQEVANANEEVAQPIETVSVAPPVEEVAEKQEDTNPPDANAQPPSSPIVEDPIDNVADNEVIALEDIPIEPSAPNVVESESPFVIPLPPSPIQDSAADSATSGNDSQQAQDTQSAQAVTPKVSAQEVVTTNPAHLCHDTISTTIENEVEPLSQEVITTDVPTGIEEKEKECSVTHTTDSSNLPLSSPLETSSFVKAEADKSSAPGDTLLVPPEDVKAE</sequence>
<evidence type="ECO:0000313" key="2">
    <source>
        <dbReference type="Proteomes" id="UP000789525"/>
    </source>
</evidence>